<keyword evidence="8" id="KW-0521">NADP</keyword>
<keyword evidence="5" id="KW-1015">Disulfide bond</keyword>
<dbReference type="GO" id="GO:0005737">
    <property type="term" value="C:cytoplasm"/>
    <property type="evidence" value="ECO:0007669"/>
    <property type="project" value="InterPro"/>
</dbReference>
<evidence type="ECO:0000313" key="10">
    <source>
        <dbReference type="EMBL" id="CFX93907.1"/>
    </source>
</evidence>
<evidence type="ECO:0000256" key="6">
    <source>
        <dbReference type="ARBA" id="ARBA00023284"/>
    </source>
</evidence>
<dbReference type="InterPro" id="IPR036249">
    <property type="entry name" value="Thioredoxin-like_sf"/>
</dbReference>
<evidence type="ECO:0000256" key="2">
    <source>
        <dbReference type="ARBA" id="ARBA00022630"/>
    </source>
</evidence>
<comment type="similarity">
    <text evidence="1 7">Belongs to the class-II pyridine nucleotide-disulfide oxidoreductase family.</text>
</comment>
<dbReference type="GO" id="GO:0019430">
    <property type="term" value="P:removal of superoxide radicals"/>
    <property type="evidence" value="ECO:0007669"/>
    <property type="project" value="UniProtKB-UniRule"/>
</dbReference>
<dbReference type="PROSITE" id="PS00573">
    <property type="entry name" value="PYRIDINE_REDOX_2"/>
    <property type="match status" value="1"/>
</dbReference>
<dbReference type="SUPFAM" id="SSF51905">
    <property type="entry name" value="FAD/NAD(P)-binding domain"/>
    <property type="match status" value="1"/>
</dbReference>
<dbReference type="SUPFAM" id="SSF52833">
    <property type="entry name" value="Thioredoxin-like"/>
    <property type="match status" value="1"/>
</dbReference>
<dbReference type="EC" id="1.8.1.9" evidence="7"/>
<keyword evidence="11" id="KW-1185">Reference proteome</keyword>
<dbReference type="InterPro" id="IPR023753">
    <property type="entry name" value="FAD/NAD-binding_dom"/>
</dbReference>
<dbReference type="PANTHER" id="PTHR48105">
    <property type="entry name" value="THIOREDOXIN REDUCTASE 1-RELATED-RELATED"/>
    <property type="match status" value="1"/>
</dbReference>
<evidence type="ECO:0000256" key="4">
    <source>
        <dbReference type="ARBA" id="ARBA00023002"/>
    </source>
</evidence>
<organism evidence="10 11">
    <name type="scientific">Syntrophomonas zehnderi OL-4</name>
    <dbReference type="NCBI Taxonomy" id="690567"/>
    <lineage>
        <taxon>Bacteria</taxon>
        <taxon>Bacillati</taxon>
        <taxon>Bacillota</taxon>
        <taxon>Clostridia</taxon>
        <taxon>Eubacteriales</taxon>
        <taxon>Syntrophomonadaceae</taxon>
        <taxon>Syntrophomonas</taxon>
    </lineage>
</organism>
<keyword evidence="4 7" id="KW-0560">Oxidoreductase</keyword>
<evidence type="ECO:0000259" key="9">
    <source>
        <dbReference type="Pfam" id="PF07992"/>
    </source>
</evidence>
<comment type="subunit">
    <text evidence="7">Homodimer.</text>
</comment>
<comment type="cofactor">
    <cofactor evidence="8">
        <name>FAD</name>
        <dbReference type="ChEBI" id="CHEBI:57692"/>
    </cofactor>
    <text evidence="8">Binds 1 FAD per subunit.</text>
</comment>
<evidence type="ECO:0000256" key="7">
    <source>
        <dbReference type="RuleBase" id="RU003880"/>
    </source>
</evidence>
<protein>
    <recommendedName>
        <fullName evidence="7">Thioredoxin reductase</fullName>
        <ecNumber evidence="7">1.8.1.9</ecNumber>
    </recommendedName>
</protein>
<dbReference type="PRINTS" id="PR00368">
    <property type="entry name" value="FADPNR"/>
</dbReference>
<evidence type="ECO:0000256" key="5">
    <source>
        <dbReference type="ARBA" id="ARBA00023157"/>
    </source>
</evidence>
<dbReference type="AlphaFoldDB" id="A0A0E4GEQ4"/>
<dbReference type="Proteomes" id="UP000045545">
    <property type="component" value="Unassembled WGS sequence"/>
</dbReference>
<dbReference type="OrthoDB" id="9806179at2"/>
<dbReference type="InterPro" id="IPR005982">
    <property type="entry name" value="Thioredox_Rdtase"/>
</dbReference>
<dbReference type="STRING" id="690567.2253"/>
<evidence type="ECO:0000256" key="3">
    <source>
        <dbReference type="ARBA" id="ARBA00022827"/>
    </source>
</evidence>
<feature type="domain" description="FAD/NAD(P)-binding" evidence="9">
    <location>
        <begin position="4"/>
        <end position="293"/>
    </location>
</feature>
<accession>A0A0E4GEQ4</accession>
<dbReference type="GO" id="GO:0004791">
    <property type="term" value="F:thioredoxin-disulfide reductase (NADPH) activity"/>
    <property type="evidence" value="ECO:0007669"/>
    <property type="project" value="UniProtKB-UniRule"/>
</dbReference>
<name>A0A0E4GEQ4_9FIRM</name>
<dbReference type="InterPro" id="IPR050097">
    <property type="entry name" value="Ferredoxin-NADP_redctase_2"/>
</dbReference>
<reference evidence="10 11" key="1">
    <citation type="submission" date="2015-03" db="EMBL/GenBank/DDBJ databases">
        <authorList>
            <person name="Murphy D."/>
        </authorList>
    </citation>
    <scope>NUCLEOTIDE SEQUENCE [LARGE SCALE GENOMIC DNA]</scope>
    <source>
        <strain evidence="10 11">OL-4</strain>
    </source>
</reference>
<dbReference type="Pfam" id="PF07992">
    <property type="entry name" value="Pyr_redox_2"/>
    <property type="match status" value="1"/>
</dbReference>
<keyword evidence="3 7" id="KW-0274">FAD</keyword>
<dbReference type="RefSeq" id="WP_046498942.1">
    <property type="nucleotide sequence ID" value="NZ_CGIH01000038.1"/>
</dbReference>
<dbReference type="InterPro" id="IPR008255">
    <property type="entry name" value="Pyr_nucl-diS_OxRdtase_2_AS"/>
</dbReference>
<comment type="catalytic activity">
    <reaction evidence="7">
        <text>[thioredoxin]-dithiol + NADP(+) = [thioredoxin]-disulfide + NADPH + H(+)</text>
        <dbReference type="Rhea" id="RHEA:20345"/>
        <dbReference type="Rhea" id="RHEA-COMP:10698"/>
        <dbReference type="Rhea" id="RHEA-COMP:10700"/>
        <dbReference type="ChEBI" id="CHEBI:15378"/>
        <dbReference type="ChEBI" id="CHEBI:29950"/>
        <dbReference type="ChEBI" id="CHEBI:50058"/>
        <dbReference type="ChEBI" id="CHEBI:57783"/>
        <dbReference type="ChEBI" id="CHEBI:58349"/>
        <dbReference type="EC" id="1.8.1.9"/>
    </reaction>
</comment>
<gene>
    <name evidence="10" type="ORF">2253</name>
</gene>
<keyword evidence="6 7" id="KW-0676">Redox-active center</keyword>
<keyword evidence="2 7" id="KW-0285">Flavoprotein</keyword>
<dbReference type="InterPro" id="IPR036188">
    <property type="entry name" value="FAD/NAD-bd_sf"/>
</dbReference>
<sequence>METYDLIVLGGGPAGLAAGMYGARARMKTAIIEKGRPGGQAATTEDLENYPGFGPGTTGPGLTQSMADHALAFGAELIKDNIVELFLEESPKKIVCKKETYLARAVIYALGAEPRLLNVSGEGRLRGKGVSYCATCDADLFEELDVVVVGSGDAAIEEAEYLTKFAENVTVIVIHEEGKVDANRVAAERAFKNPKLKWIWNSTVKSINGSELVENVTLKNIKTGAESDYPTNGVFIFIGTLPNSDLLQGRVELNKQGYIITDYKMATNIEGVFAAGDVCDKYLRQVVTAAADGAIAAVAAEKYVHETQLWQSEVLNSEKPVLVAYYDPTDMTGTEKIGLVDQFVSRHQEKLALVKVDATRNELVERRYHIDLNRLPMVQLFKKGELINSIYEISSVNLSRLTGVN</sequence>
<evidence type="ECO:0000313" key="11">
    <source>
        <dbReference type="Proteomes" id="UP000045545"/>
    </source>
</evidence>
<dbReference type="PRINTS" id="PR00469">
    <property type="entry name" value="PNDRDTASEII"/>
</dbReference>
<evidence type="ECO:0000256" key="8">
    <source>
        <dbReference type="RuleBase" id="RU003881"/>
    </source>
</evidence>
<evidence type="ECO:0000256" key="1">
    <source>
        <dbReference type="ARBA" id="ARBA00009333"/>
    </source>
</evidence>
<dbReference type="EMBL" id="CGIH01000038">
    <property type="protein sequence ID" value="CFX93907.1"/>
    <property type="molecule type" value="Genomic_DNA"/>
</dbReference>
<proteinExistence type="inferred from homology"/>
<dbReference type="NCBIfam" id="TIGR01292">
    <property type="entry name" value="TRX_reduct"/>
    <property type="match status" value="1"/>
</dbReference>
<dbReference type="Gene3D" id="3.50.50.60">
    <property type="entry name" value="FAD/NAD(P)-binding domain"/>
    <property type="match status" value="2"/>
</dbReference>
<dbReference type="Gene3D" id="3.40.30.10">
    <property type="entry name" value="Glutaredoxin"/>
    <property type="match status" value="1"/>
</dbReference>